<organism evidence="1 2">
    <name type="scientific">Aeromonas phage LAh10</name>
    <dbReference type="NCBI Taxonomy" id="2591025"/>
    <lineage>
        <taxon>Viruses</taxon>
        <taxon>Duplodnaviria</taxon>
        <taxon>Heunggongvirae</taxon>
        <taxon>Uroviricota</taxon>
        <taxon>Caudoviricetes</taxon>
        <taxon>Chimalliviridae</taxon>
        <taxon>Ludhianavirus</taxon>
        <taxon>Ludhianavirus LAh10</taxon>
    </lineage>
</organism>
<proteinExistence type="predicted"/>
<reference evidence="1 2" key="1">
    <citation type="submission" date="2019-04" db="EMBL/GenBank/DDBJ databases">
        <title>Novel bacteriophages capable of disrupting biofilms from clinical strains of Aeromonas hydrophila with intrinsic antibiotic resistance.</title>
        <authorList>
            <person name="Kabwe M."/>
            <person name="Brown T.L."/>
            <person name="Speirs L."/>
            <person name="Ku H."/>
            <person name="Leach M."/>
            <person name="Chan H.T."/>
            <person name="Petrovski S."/>
            <person name="Lock P."/>
            <person name="Tucci J."/>
        </authorList>
    </citation>
    <scope>NUCLEOTIDE SEQUENCE [LARGE SCALE GENOMIC DNA]</scope>
</reference>
<dbReference type="Proteomes" id="UP000318420">
    <property type="component" value="Segment"/>
</dbReference>
<protein>
    <recommendedName>
        <fullName evidence="3">Virion structural protein</fullName>
    </recommendedName>
</protein>
<accession>A0A514A167</accession>
<sequence length="972" mass="110232">MTYDDLERYRNNPARAINRCFQEIEDALGTGPGSINAAGHPFSYALDMIVATQYNFAVRNGDGIAKRFPTHARTIADLAANMSDEDWYGVFAEPSGTTFRWMIAMDELEKRALPFTEVVGTAVNNYRKLELPSDTIFTVAGIPFLLENPVEIRLMEHGGLQIVYNSEKQSPLYPLSSNSPRYEELNIDDQRYLSIHLPVRQLEVKEKPATAVNMAVGFRDRIDYNDKLYAVRAFITPDGSTRRSEMAVVFNNDVFDPAMPTLTIDMIRDGVYEASIPSVYLQNGMALGRITILTYTTRGKMNQDLSTLRTKEHTYAYYDYSNPQGKLSGYSVPLRSASTVTLDTIEPVVGGLDSASFQELKNMVVYRHRRRQVPVSNSDLTQTLLRNGYDSVKSIDFVTNRLYRTTKDLPIQETKLFEDESLARFNSSIGTYTGTHLASLEELISTANAIDNGRRITIPRGAVFDITEQTARFVPKYEIEQLKRAGNQTKIDVSGERSLVYTPFMYVIDTSDNRASIRTYRTDRPQIRYQTFRYENASLGIQAGIGQINITVDEEGYTIGIVTKSSEAYKKLADTSVGIQMSLNTEGSNALASIRGKLKGLNKDKERVWEFKIPSRFDITDRDEIDLRGFQQFGRPQDEVRVKLEEIATFIFTYAGDGQVLRSPSDGKIDQSLFEQLSVAIIETEYRVQFGKRLSSLYARIRPIIGPAQYAKYTDNVPAVYKEDVYKYENGKLVIVDGKAVLEHKAGETRYNADGSPVWEHEKGTTVYDQDDKPVLLHPRLLKYHWDFIGFDFNYLLSQDEYDATYVGLVEDFFANEVNDWLTDLNKSTLDETTILFKPRSTMGFTQVILNEGIEKTIRTDIGFTVTYYLNDEGMADNDLKNSLIKNTHQVTNEHLRSKTFSVSELTRVLKSSDVLDVKIIATAGNESVDVITNIDDTNGFSVRKELDQTSDQLLTIKESIEIMFKRHMPRS</sequence>
<dbReference type="EMBL" id="MK838116">
    <property type="protein sequence ID" value="QDH47019.1"/>
    <property type="molecule type" value="Genomic_DNA"/>
</dbReference>
<evidence type="ECO:0008006" key="3">
    <source>
        <dbReference type="Google" id="ProtNLM"/>
    </source>
</evidence>
<keyword evidence="2" id="KW-1185">Reference proteome</keyword>
<evidence type="ECO:0000313" key="1">
    <source>
        <dbReference type="EMBL" id="QDH47019.1"/>
    </source>
</evidence>
<evidence type="ECO:0000313" key="2">
    <source>
        <dbReference type="Proteomes" id="UP000318420"/>
    </source>
</evidence>
<name>A0A514A167_9CAUD</name>
<gene>
    <name evidence="1" type="ORF">LAh10_14</name>
</gene>